<keyword evidence="5" id="KW-0969">Cilium</keyword>
<dbReference type="PANTHER" id="PTHR30531:SF12">
    <property type="entry name" value="FLAGELLAR BIOSYNTHETIC PROTEIN FLHB"/>
    <property type="match status" value="1"/>
</dbReference>
<sequence>MLLVGLCIIWMGGASLGKMLGAMLSDGLHFDHKIINDPSLVVNQISHLIKLAVMALLPLISGLVIVAIAAPMLLGGVNFSSKAIQFNLGKLNPITGIKRMFSMQTAAELLKAMLKAVLVGLRGRLVFVAQLAGDDAPDE</sequence>
<evidence type="ECO:0000256" key="3">
    <source>
        <dbReference type="ARBA" id="ARBA00023225"/>
    </source>
</evidence>
<protein>
    <recommendedName>
        <fullName evidence="1">Flagellar biosynthetic protein FlhB</fullName>
    </recommendedName>
</protein>
<keyword evidence="3" id="KW-1006">Bacterial flagellum protein export</keyword>
<accession>A0A2X3J744</accession>
<dbReference type="GO" id="GO:0009306">
    <property type="term" value="P:protein secretion"/>
    <property type="evidence" value="ECO:0007669"/>
    <property type="project" value="InterPro"/>
</dbReference>
<dbReference type="InterPro" id="IPR006135">
    <property type="entry name" value="T3SS_substrate_exporter"/>
</dbReference>
<dbReference type="Pfam" id="PF01312">
    <property type="entry name" value="Bac_export_2"/>
    <property type="match status" value="1"/>
</dbReference>
<feature type="transmembrane region" description="Helical" evidence="4">
    <location>
        <begin position="48"/>
        <end position="74"/>
    </location>
</feature>
<evidence type="ECO:0000256" key="1">
    <source>
        <dbReference type="ARBA" id="ARBA00021622"/>
    </source>
</evidence>
<dbReference type="AlphaFoldDB" id="A0A2X3J744"/>
<dbReference type="GO" id="GO:0005886">
    <property type="term" value="C:plasma membrane"/>
    <property type="evidence" value="ECO:0007669"/>
    <property type="project" value="TreeGrafter"/>
</dbReference>
<evidence type="ECO:0000313" key="5">
    <source>
        <dbReference type="EMBL" id="SQC90924.1"/>
    </source>
</evidence>
<reference evidence="5 6" key="1">
    <citation type="submission" date="2018-06" db="EMBL/GenBank/DDBJ databases">
        <authorList>
            <consortium name="Pathogen Informatics"/>
            <person name="Doyle S."/>
        </authorList>
    </citation>
    <scope>NUCLEOTIDE SEQUENCE [LARGE SCALE GENOMIC DNA]</scope>
    <source>
        <strain evidence="5 6">NCTC12120</strain>
    </source>
</reference>
<dbReference type="PANTHER" id="PTHR30531">
    <property type="entry name" value="FLAGELLAR BIOSYNTHETIC PROTEIN FLHB"/>
    <property type="match status" value="1"/>
</dbReference>
<keyword evidence="4" id="KW-0812">Transmembrane</keyword>
<dbReference type="Proteomes" id="UP000251197">
    <property type="component" value="Unassembled WGS sequence"/>
</dbReference>
<keyword evidence="5" id="KW-0282">Flagellum</keyword>
<dbReference type="STRING" id="158822.LH23_19435"/>
<evidence type="ECO:0000256" key="4">
    <source>
        <dbReference type="SAM" id="Phobius"/>
    </source>
</evidence>
<keyword evidence="3" id="KW-0813">Transport</keyword>
<dbReference type="GO" id="GO:0044781">
    <property type="term" value="P:bacterial-type flagellum organization"/>
    <property type="evidence" value="ECO:0007669"/>
    <property type="project" value="UniProtKB-KW"/>
</dbReference>
<evidence type="ECO:0000313" key="6">
    <source>
        <dbReference type="Proteomes" id="UP000251197"/>
    </source>
</evidence>
<keyword evidence="5" id="KW-0966">Cell projection</keyword>
<evidence type="ECO:0000256" key="2">
    <source>
        <dbReference type="ARBA" id="ARBA00022795"/>
    </source>
</evidence>
<organism evidence="5 6">
    <name type="scientific">Cedecea neteri</name>
    <dbReference type="NCBI Taxonomy" id="158822"/>
    <lineage>
        <taxon>Bacteria</taxon>
        <taxon>Pseudomonadati</taxon>
        <taxon>Pseudomonadota</taxon>
        <taxon>Gammaproteobacteria</taxon>
        <taxon>Enterobacterales</taxon>
        <taxon>Enterobacteriaceae</taxon>
        <taxon>Cedecea</taxon>
    </lineage>
</organism>
<keyword evidence="4" id="KW-1133">Transmembrane helix</keyword>
<name>A0A2X3J744_9ENTR</name>
<gene>
    <name evidence="5" type="primary">flhB_4</name>
    <name evidence="5" type="ORF">NCTC12120_04070</name>
</gene>
<dbReference type="EMBL" id="UAVU01000006">
    <property type="protein sequence ID" value="SQC90924.1"/>
    <property type="molecule type" value="Genomic_DNA"/>
</dbReference>
<keyword evidence="2" id="KW-1005">Bacterial flagellum biogenesis</keyword>
<keyword evidence="3" id="KW-0653">Protein transport</keyword>
<keyword evidence="4" id="KW-0472">Membrane</keyword>
<proteinExistence type="predicted"/>